<dbReference type="PANTHER" id="PTHR37832">
    <property type="entry name" value="BLL2683 PROTEIN"/>
    <property type="match status" value="1"/>
</dbReference>
<dbReference type="PROSITE" id="PS51502">
    <property type="entry name" value="S_R_A_B_BARREL"/>
    <property type="match status" value="1"/>
</dbReference>
<name>A0ABM8IJ39_9FIRM</name>
<protein>
    <submittedName>
        <fullName evidence="2">Stress responsive protein</fullName>
    </submittedName>
</protein>
<dbReference type="Pfam" id="PF07876">
    <property type="entry name" value="Dabb"/>
    <property type="match status" value="1"/>
</dbReference>
<organism evidence="2 3">
    <name type="scientific">Turicibacter faecis</name>
    <dbReference type="NCBI Taxonomy" id="2963365"/>
    <lineage>
        <taxon>Bacteria</taxon>
        <taxon>Bacillati</taxon>
        <taxon>Bacillota</taxon>
        <taxon>Erysipelotrichia</taxon>
        <taxon>Erysipelotrichales</taxon>
        <taxon>Turicibacteraceae</taxon>
        <taxon>Turicibacter</taxon>
    </lineage>
</organism>
<keyword evidence="3" id="KW-1185">Reference proteome</keyword>
<dbReference type="PANTHER" id="PTHR37832:SF1">
    <property type="entry name" value="STRESS-RESPONSE A_B BARREL DOMAIN-CONTAINING PROTEIN"/>
    <property type="match status" value="1"/>
</dbReference>
<reference evidence="2" key="1">
    <citation type="journal article" date="2024" name="Int. J. Syst. Evol. Microbiol.">
        <title>Turicibacter faecis sp. nov., isolated from faeces of heart failure mouse model.</title>
        <authorList>
            <person name="Imamura Y."/>
            <person name="Motooka D."/>
            <person name="Nakajima Y."/>
            <person name="Ito S."/>
            <person name="Kitakaze M."/>
            <person name="Iida T."/>
            <person name="Nakamura S."/>
        </authorList>
    </citation>
    <scope>NUCLEOTIDE SEQUENCE</scope>
    <source>
        <strain evidence="2">TC023</strain>
    </source>
</reference>
<evidence type="ECO:0000259" key="1">
    <source>
        <dbReference type="PROSITE" id="PS51502"/>
    </source>
</evidence>
<proteinExistence type="predicted"/>
<gene>
    <name evidence="2" type="ORF">T23_09190</name>
</gene>
<dbReference type="RefSeq" id="WP_161831615.1">
    <property type="nucleotide sequence ID" value="NZ_AP028127.1"/>
</dbReference>
<evidence type="ECO:0000313" key="3">
    <source>
        <dbReference type="Proteomes" id="UP001432099"/>
    </source>
</evidence>
<sequence length="100" mass="11284">MVKHIVMWKIKETNGLTKEQTAQQIKEALEGLNGKIEGLRHLEVGIDFLQSDASYDVVLYSELEDKAALEYYQAHPLHVKVATEIVKPAATSRVVSDYEL</sequence>
<accession>A0ABM8IJ39</accession>
<dbReference type="Gene3D" id="3.30.70.100">
    <property type="match status" value="1"/>
</dbReference>
<dbReference type="SUPFAM" id="SSF54909">
    <property type="entry name" value="Dimeric alpha+beta barrel"/>
    <property type="match status" value="1"/>
</dbReference>
<evidence type="ECO:0000313" key="2">
    <source>
        <dbReference type="EMBL" id="BEH90817.1"/>
    </source>
</evidence>
<dbReference type="EMBL" id="AP028127">
    <property type="protein sequence ID" value="BEH90817.1"/>
    <property type="molecule type" value="Genomic_DNA"/>
</dbReference>
<dbReference type="InterPro" id="IPR013097">
    <property type="entry name" value="Dabb"/>
</dbReference>
<dbReference type="InterPro" id="IPR011008">
    <property type="entry name" value="Dimeric_a/b-barrel"/>
</dbReference>
<dbReference type="SMART" id="SM00886">
    <property type="entry name" value="Dabb"/>
    <property type="match status" value="1"/>
</dbReference>
<feature type="domain" description="Stress-response A/B barrel" evidence="1">
    <location>
        <begin position="2"/>
        <end position="98"/>
    </location>
</feature>
<dbReference type="Proteomes" id="UP001432099">
    <property type="component" value="Chromosome"/>
</dbReference>